<keyword evidence="5" id="KW-0964">Secreted</keyword>
<dbReference type="InterPro" id="IPR010809">
    <property type="entry name" value="FliD_C"/>
</dbReference>
<evidence type="ECO:0000256" key="1">
    <source>
        <dbReference type="ARBA" id="ARBA00009764"/>
    </source>
</evidence>
<dbReference type="PANTHER" id="PTHR30288">
    <property type="entry name" value="FLAGELLAR CAP/ASSEMBLY PROTEIN FLID"/>
    <property type="match status" value="1"/>
</dbReference>
<evidence type="ECO:0000313" key="9">
    <source>
        <dbReference type="Proteomes" id="UP000737402"/>
    </source>
</evidence>
<dbReference type="PANTHER" id="PTHR30288:SF0">
    <property type="entry name" value="FLAGELLAR HOOK-ASSOCIATED PROTEIN 2"/>
    <property type="match status" value="1"/>
</dbReference>
<name>A0ABS2NVB1_9BACI</name>
<dbReference type="Proteomes" id="UP000737402">
    <property type="component" value="Unassembled WGS sequence"/>
</dbReference>
<comment type="subcellular location">
    <subcellularLocation>
        <location evidence="5">Secreted</location>
    </subcellularLocation>
    <subcellularLocation>
        <location evidence="5">Bacterial flagellum</location>
    </subcellularLocation>
</comment>
<comment type="caution">
    <text evidence="8">The sequence shown here is derived from an EMBL/GenBank/DDBJ whole genome shotgun (WGS) entry which is preliminary data.</text>
</comment>
<dbReference type="Pfam" id="PF02465">
    <property type="entry name" value="FliD_N"/>
    <property type="match status" value="1"/>
</dbReference>
<evidence type="ECO:0000256" key="3">
    <source>
        <dbReference type="ARBA" id="ARBA00023054"/>
    </source>
</evidence>
<evidence type="ECO:0000256" key="5">
    <source>
        <dbReference type="RuleBase" id="RU362066"/>
    </source>
</evidence>
<protein>
    <recommendedName>
        <fullName evidence="5">Flagellar hook-associated protein 2</fullName>
        <shortName evidence="5">HAP2</shortName>
    </recommendedName>
    <alternativeName>
        <fullName evidence="5">Flagellar cap protein</fullName>
    </alternativeName>
</protein>
<sequence length="581" mass="64853">MRISGFASGMDIDTIVKDLMKAERMPMNKLTQQKQLLEWKRDDYRELNKLLTDFRNLSFDMTLQRTYSQKQVTTSNTKVSAVASSTAGNGSYTISNVQLATASSKSSSGIITDRASFDSDKSIWEQRDLFNNWTTNTSSTYAGGELESKTGFIQLDGLVDVNKMPNTITGQRMVDGSLTSFTYNLGEDVTLDEKSGRLVFKEPLEAGSTIQGFTYENYQSTLSITTYDETGRELKGEFTLTGSKTMNQLMSEISSSPIGVTAFYDDYSGELKMTRKDAGALVGVDGKSFAISDGFFKDYLKLDDTEQTGQSATLDINGISTTRKSNTFSINGVTITLKEDMPETATITVNNDSEKTFGAIKNYIEKYNELITKISEKTSQAVYRDFKPLTDEERESLSEKQIEQWEEKAKSGLLKNDSILTSGLGKMRSNFYEPLAGASGVFNQLAQIGITTSVNYRDGGKLNINEEKLRQAIEKDPSSVMELFTATGSDNSSQGLARRLRESVGATIQQIEARAGNTSRNNQQFTIGRELLNVDKRISTFEMRLQQKESRYWRQFTAMEKAINISNNQSMQLMSQFYNNG</sequence>
<comment type="subunit">
    <text evidence="2 5">Homopentamer.</text>
</comment>
<gene>
    <name evidence="8" type="ORF">JOC95_000200</name>
</gene>
<keyword evidence="4 5" id="KW-0975">Bacterial flagellum</keyword>
<dbReference type="NCBIfam" id="NF005833">
    <property type="entry name" value="PRK07737.1"/>
    <property type="match status" value="1"/>
</dbReference>
<comment type="similarity">
    <text evidence="1 5">Belongs to the FliD family.</text>
</comment>
<evidence type="ECO:0000259" key="6">
    <source>
        <dbReference type="Pfam" id="PF02465"/>
    </source>
</evidence>
<keyword evidence="3" id="KW-0175">Coiled coil</keyword>
<feature type="domain" description="Flagellar hook-associated protein 2 N-terminal" evidence="6">
    <location>
        <begin position="8"/>
        <end position="102"/>
    </location>
</feature>
<comment type="function">
    <text evidence="5">Required for morphogenesis and for the elongation of the flagellar filament by facilitating polymerization of the flagellin monomers at the tip of growing filament. Forms a capping structure, which prevents flagellin subunits (transported through the central channel of the flagellum) from leaking out without polymerization at the distal end.</text>
</comment>
<evidence type="ECO:0000313" key="8">
    <source>
        <dbReference type="EMBL" id="MBM7618358.1"/>
    </source>
</evidence>
<evidence type="ECO:0000256" key="4">
    <source>
        <dbReference type="ARBA" id="ARBA00023143"/>
    </source>
</evidence>
<organism evidence="8 9">
    <name type="scientific">Sutcliffiella tianshenii</name>
    <dbReference type="NCBI Taxonomy" id="1463404"/>
    <lineage>
        <taxon>Bacteria</taxon>
        <taxon>Bacillati</taxon>
        <taxon>Bacillota</taxon>
        <taxon>Bacilli</taxon>
        <taxon>Bacillales</taxon>
        <taxon>Bacillaceae</taxon>
        <taxon>Sutcliffiella</taxon>
    </lineage>
</organism>
<keyword evidence="8" id="KW-0966">Cell projection</keyword>
<dbReference type="Pfam" id="PF07195">
    <property type="entry name" value="FliD_C"/>
    <property type="match status" value="1"/>
</dbReference>
<evidence type="ECO:0000256" key="2">
    <source>
        <dbReference type="ARBA" id="ARBA00011255"/>
    </source>
</evidence>
<keyword evidence="8" id="KW-0969">Cilium</keyword>
<dbReference type="RefSeq" id="WP_204412586.1">
    <property type="nucleotide sequence ID" value="NZ_JAFBED010000001.1"/>
</dbReference>
<dbReference type="InterPro" id="IPR040026">
    <property type="entry name" value="FliD"/>
</dbReference>
<keyword evidence="9" id="KW-1185">Reference proteome</keyword>
<accession>A0ABS2NVB1</accession>
<evidence type="ECO:0000259" key="7">
    <source>
        <dbReference type="Pfam" id="PF07195"/>
    </source>
</evidence>
<dbReference type="InterPro" id="IPR003481">
    <property type="entry name" value="FliD_N"/>
</dbReference>
<keyword evidence="8" id="KW-0282">Flagellum</keyword>
<dbReference type="EMBL" id="JAFBED010000001">
    <property type="protein sequence ID" value="MBM7618358.1"/>
    <property type="molecule type" value="Genomic_DNA"/>
</dbReference>
<proteinExistence type="inferred from homology"/>
<reference evidence="8 9" key="1">
    <citation type="submission" date="2021-01" db="EMBL/GenBank/DDBJ databases">
        <title>Genomic Encyclopedia of Type Strains, Phase IV (KMG-IV): sequencing the most valuable type-strain genomes for metagenomic binning, comparative biology and taxonomic classification.</title>
        <authorList>
            <person name="Goeker M."/>
        </authorList>
    </citation>
    <scope>NUCLEOTIDE SEQUENCE [LARGE SCALE GENOMIC DNA]</scope>
    <source>
        <strain evidence="8 9">DSM 25879</strain>
    </source>
</reference>
<feature type="domain" description="Flagellar hook-associated protein 2 C-terminal" evidence="7">
    <location>
        <begin position="309"/>
        <end position="567"/>
    </location>
</feature>